<name>M7NXY5_9GAMM</name>
<evidence type="ECO:0000313" key="2">
    <source>
        <dbReference type="EMBL" id="EMR13663.1"/>
    </source>
</evidence>
<accession>M7NXY5</accession>
<dbReference type="Proteomes" id="UP000012019">
    <property type="component" value="Unassembled WGS sequence"/>
</dbReference>
<dbReference type="OrthoDB" id="9772407at2"/>
<evidence type="ECO:0000259" key="1">
    <source>
        <dbReference type="Pfam" id="PF00248"/>
    </source>
</evidence>
<dbReference type="InterPro" id="IPR053135">
    <property type="entry name" value="AKR2_Oxidoreductase"/>
</dbReference>
<dbReference type="eggNOG" id="COG0667">
    <property type="taxonomic scope" value="Bacteria"/>
</dbReference>
<dbReference type="InterPro" id="IPR020471">
    <property type="entry name" value="AKR"/>
</dbReference>
<dbReference type="PRINTS" id="PR00069">
    <property type="entry name" value="ALDKETRDTASE"/>
</dbReference>
<keyword evidence="3" id="KW-1185">Reference proteome</keyword>
<proteinExistence type="predicted"/>
<reference evidence="2 3" key="1">
    <citation type="journal article" date="2013" name="Genome Announc.">
        <title>Draft Genome Sequence of Methylophaga lonarensis MPLT, a Haloalkaliphilic (Non-Methane-Utilizing) Methylotroph.</title>
        <authorList>
            <person name="Shetty S.A."/>
            <person name="Marathe N.P."/>
            <person name="Munot H."/>
            <person name="Antony C.P."/>
            <person name="Dhotre D.P."/>
            <person name="Murrell J.C."/>
            <person name="Shouche Y.S."/>
        </authorList>
    </citation>
    <scope>NUCLEOTIDE SEQUENCE [LARGE SCALE GENOMIC DNA]</scope>
    <source>
        <strain evidence="2 3">MPL</strain>
    </source>
</reference>
<dbReference type="SUPFAM" id="SSF51430">
    <property type="entry name" value="NAD(P)-linked oxidoreductase"/>
    <property type="match status" value="1"/>
</dbReference>
<dbReference type="Gene3D" id="3.20.20.100">
    <property type="entry name" value="NADP-dependent oxidoreductase domain"/>
    <property type="match status" value="1"/>
</dbReference>
<protein>
    <submittedName>
        <fullName evidence="2">Oxidoreductase</fullName>
    </submittedName>
</protein>
<dbReference type="InterPro" id="IPR023210">
    <property type="entry name" value="NADP_OxRdtase_dom"/>
</dbReference>
<gene>
    <name evidence="2" type="ORF">MPL1_03975</name>
</gene>
<dbReference type="EMBL" id="APHR01000017">
    <property type="protein sequence ID" value="EMR13663.1"/>
    <property type="molecule type" value="Genomic_DNA"/>
</dbReference>
<evidence type="ECO:0000313" key="3">
    <source>
        <dbReference type="Proteomes" id="UP000012019"/>
    </source>
</evidence>
<dbReference type="PANTHER" id="PTHR43312:SF1">
    <property type="entry name" value="NADP-DEPENDENT OXIDOREDUCTASE DOMAIN-CONTAINING PROTEIN"/>
    <property type="match status" value="1"/>
</dbReference>
<dbReference type="RefSeq" id="WP_009725819.1">
    <property type="nucleotide sequence ID" value="NZ_APHR01000017.1"/>
</dbReference>
<dbReference type="InterPro" id="IPR036812">
    <property type="entry name" value="NAD(P)_OxRdtase_dom_sf"/>
</dbReference>
<dbReference type="Pfam" id="PF00248">
    <property type="entry name" value="Aldo_ket_red"/>
    <property type="match status" value="1"/>
</dbReference>
<dbReference type="STRING" id="1286106.MPL1_03975"/>
<dbReference type="GO" id="GO:0016491">
    <property type="term" value="F:oxidoreductase activity"/>
    <property type="evidence" value="ECO:0007669"/>
    <property type="project" value="InterPro"/>
</dbReference>
<sequence>MSPLAKNRIAGTDLEVSALGLGTVKLGRDKGVKYPSSFTIPDDDAALQLLQQAWELGINLIDTAPAYGNSEQRLGQLLPQLPHPFVICSKAGELFDADSGQSSFDFSADGLKRSVEQSLQRLKRDVLDIVLIHSDGNDLTVIEQFRALDTLNELKSQGLIKATGLSGKTVEGGLLALEQSDIVMVTHNLSYQGEQAVLDAAAAMNKSVFIKKALASGHLALEGQDTVQASFDFIFKEPAVKSVIVGTINPAHLADNLAKAILAIEKR</sequence>
<dbReference type="PATRIC" id="fig|1286106.3.peg.798"/>
<dbReference type="PANTHER" id="PTHR43312">
    <property type="entry name" value="D-THREO-ALDOSE 1-DEHYDROGENASE"/>
    <property type="match status" value="1"/>
</dbReference>
<feature type="domain" description="NADP-dependent oxidoreductase" evidence="1">
    <location>
        <begin position="19"/>
        <end position="219"/>
    </location>
</feature>
<dbReference type="AlphaFoldDB" id="M7NXY5"/>
<comment type="caution">
    <text evidence="2">The sequence shown here is derived from an EMBL/GenBank/DDBJ whole genome shotgun (WGS) entry which is preliminary data.</text>
</comment>
<organism evidence="2 3">
    <name type="scientific">Methylophaga lonarensis MPL</name>
    <dbReference type="NCBI Taxonomy" id="1286106"/>
    <lineage>
        <taxon>Bacteria</taxon>
        <taxon>Pseudomonadati</taxon>
        <taxon>Pseudomonadota</taxon>
        <taxon>Gammaproteobacteria</taxon>
        <taxon>Thiotrichales</taxon>
        <taxon>Piscirickettsiaceae</taxon>
        <taxon>Methylophaga</taxon>
    </lineage>
</organism>
<dbReference type="CDD" id="cd19095">
    <property type="entry name" value="AKR_PA4992-like"/>
    <property type="match status" value="1"/>
</dbReference>